<reference evidence="5" key="1">
    <citation type="submission" date="2025-08" db="UniProtKB">
        <authorList>
            <consortium name="RefSeq"/>
        </authorList>
    </citation>
    <scope>IDENTIFICATION</scope>
    <source>
        <tissue evidence="5">Whole blood</tissue>
    </source>
</reference>
<keyword evidence="4" id="KW-1185">Reference proteome</keyword>
<feature type="region of interest" description="Disordered" evidence="3">
    <location>
        <begin position="159"/>
        <end position="210"/>
    </location>
</feature>
<feature type="coiled-coil region" evidence="2">
    <location>
        <begin position="11"/>
        <end position="105"/>
    </location>
</feature>
<gene>
    <name evidence="5" type="primary">LOC128774868</name>
</gene>
<name>A0A9W2UVL2_PANPR</name>
<evidence type="ECO:0000256" key="3">
    <source>
        <dbReference type="SAM" id="MobiDB-lite"/>
    </source>
</evidence>
<protein>
    <submittedName>
        <fullName evidence="5">Transport and Golgi organization protein 1 homolog</fullName>
    </submittedName>
</protein>
<dbReference type="GeneID" id="128774868"/>
<dbReference type="PANTHER" id="PTHR23158">
    <property type="entry name" value="MELANOMA INHIBITORY ACTIVITY-RELATED"/>
    <property type="match status" value="1"/>
</dbReference>
<dbReference type="InterPro" id="IPR051500">
    <property type="entry name" value="cTAGE_MIA/OTOR"/>
</dbReference>
<evidence type="ECO:0000313" key="5">
    <source>
        <dbReference type="RefSeq" id="XP_053750438.1"/>
    </source>
</evidence>
<evidence type="ECO:0000256" key="1">
    <source>
        <dbReference type="ARBA" id="ARBA00023054"/>
    </source>
</evidence>
<dbReference type="AlphaFoldDB" id="A0A9W2UVL2"/>
<dbReference type="GO" id="GO:0035459">
    <property type="term" value="P:vesicle cargo loading"/>
    <property type="evidence" value="ECO:0007669"/>
    <property type="project" value="TreeGrafter"/>
</dbReference>
<dbReference type="GO" id="GO:0070971">
    <property type="term" value="C:endoplasmic reticulum exit site"/>
    <property type="evidence" value="ECO:0007669"/>
    <property type="project" value="TreeGrafter"/>
</dbReference>
<evidence type="ECO:0000313" key="4">
    <source>
        <dbReference type="Proteomes" id="UP001165780"/>
    </source>
</evidence>
<dbReference type="Proteomes" id="UP001165780">
    <property type="component" value="Unplaced"/>
</dbReference>
<accession>A0A9W2UVL2</accession>
<dbReference type="GO" id="GO:0006888">
    <property type="term" value="P:endoplasmic reticulum to Golgi vesicle-mediated transport"/>
    <property type="evidence" value="ECO:0007669"/>
    <property type="project" value="TreeGrafter"/>
</dbReference>
<proteinExistence type="predicted"/>
<dbReference type="GO" id="GO:0009306">
    <property type="term" value="P:protein secretion"/>
    <property type="evidence" value="ECO:0007669"/>
    <property type="project" value="TreeGrafter"/>
</dbReference>
<dbReference type="PANTHER" id="PTHR23158:SF54">
    <property type="entry name" value="TRANSPORT AND GOLGI ORGANIZATION PROTEIN 1 HOMOLOG"/>
    <property type="match status" value="1"/>
</dbReference>
<evidence type="ECO:0000256" key="2">
    <source>
        <dbReference type="SAM" id="Coils"/>
    </source>
</evidence>
<organism evidence="4 5">
    <name type="scientific">Panthera pardus</name>
    <name type="common">Leopard</name>
    <name type="synonym">Felis pardus</name>
    <dbReference type="NCBI Taxonomy" id="9691"/>
    <lineage>
        <taxon>Eukaryota</taxon>
        <taxon>Metazoa</taxon>
        <taxon>Chordata</taxon>
        <taxon>Craniata</taxon>
        <taxon>Vertebrata</taxon>
        <taxon>Euteleostomi</taxon>
        <taxon>Mammalia</taxon>
        <taxon>Eutheria</taxon>
        <taxon>Laurasiatheria</taxon>
        <taxon>Carnivora</taxon>
        <taxon>Feliformia</taxon>
        <taxon>Felidae</taxon>
        <taxon>Pantherinae</taxon>
        <taxon>Panthera</taxon>
    </lineage>
</organism>
<dbReference type="RefSeq" id="XP_053750438.1">
    <property type="nucleotide sequence ID" value="XM_053894463.1"/>
</dbReference>
<dbReference type="GO" id="GO:0005789">
    <property type="term" value="C:endoplasmic reticulum membrane"/>
    <property type="evidence" value="ECO:0007669"/>
    <property type="project" value="TreeGrafter"/>
</dbReference>
<sequence length="273" mass="31399">MSTNCELEESKKALEDKCNALRSAKAVEEAKVRQLKEKAGILEEHYEERKVAIEKKLDTMDCELAAVKNQMATAEENLKIATEEIHKCKRQIEQTREQLRQKELTFRHQIAVYEENAQHNWIKTQIWEREMAKERREAAHLKHRLDMMEGKRLLEGYMRQKPMPGRPQTQNPPRREPLAHPEAGVAPVSHNNKHSTKNAEKDKGSVDPWGPPLLTGRFCTPYPRGHYGCKRAWSFPRMALQALPHGPPFITSHGLWATSPSSTSSSTYSIWTT</sequence>
<keyword evidence="1 2" id="KW-0175">Coiled coil</keyword>